<evidence type="ECO:0000259" key="1">
    <source>
        <dbReference type="Pfam" id="PF08975"/>
    </source>
</evidence>
<reference evidence="2 3" key="1">
    <citation type="submission" date="2018-04" db="EMBL/GenBank/DDBJ databases">
        <title>Genome sequencing of Gemmobacter.</title>
        <authorList>
            <person name="Yi H."/>
            <person name="Baek M.-G."/>
        </authorList>
    </citation>
    <scope>NUCLEOTIDE SEQUENCE [LARGE SCALE GENOMIC DNA]</scope>
    <source>
        <strain evidence="2 3">HYN0069</strain>
    </source>
</reference>
<dbReference type="KEGG" id="geh:HYN69_13510"/>
<sequence length="241" mass="26624">MTAKSTATATSRDPIAYATGRLSRHVLPNGISLPAAGGKFATDGSVQVWPGNTFVCHVQSGASLDALRALQEEVKLSRFARLFTFLPPSSFHMTVFQGRSPGSAADYDLAQRDRHSETLLDATRGLAFAADRTVRMVDLFCAHSLTVRGLDGETETALRQARRDLRERTGIQSDDFETYTFHITLGYLLDWVTETTARALAEFSHDLQSRHALGLAKIDLGPVAFCNFDTMHHFHPLRQMV</sequence>
<dbReference type="RefSeq" id="WP_108436197.1">
    <property type="nucleotide sequence ID" value="NZ_CP028918.1"/>
</dbReference>
<keyword evidence="3" id="KW-1185">Reference proteome</keyword>
<evidence type="ECO:0000313" key="3">
    <source>
        <dbReference type="Proteomes" id="UP000244496"/>
    </source>
</evidence>
<dbReference type="InterPro" id="IPR015069">
    <property type="entry name" value="2H-PEstase_DUF1868"/>
</dbReference>
<protein>
    <submittedName>
        <fullName evidence="2">DUF1868 domain-containing protein</fullName>
    </submittedName>
</protein>
<name>A0A2S0UNL8_9RHOB</name>
<dbReference type="Proteomes" id="UP000244496">
    <property type="component" value="Chromosome"/>
</dbReference>
<dbReference type="EMBL" id="CP028918">
    <property type="protein sequence ID" value="AWB49380.1"/>
    <property type="molecule type" value="Genomic_DNA"/>
</dbReference>
<dbReference type="OrthoDB" id="151828at2"/>
<proteinExistence type="predicted"/>
<accession>A0A2S0UNL8</accession>
<dbReference type="InterPro" id="IPR009097">
    <property type="entry name" value="Cyclic_Pdiesterase"/>
</dbReference>
<gene>
    <name evidence="2" type="ORF">HYN69_13510</name>
</gene>
<feature type="domain" description="DUF1868" evidence="1">
    <location>
        <begin position="39"/>
        <end position="98"/>
    </location>
</feature>
<dbReference type="AlphaFoldDB" id="A0A2S0UNL8"/>
<dbReference type="Gene3D" id="3.90.1140.10">
    <property type="entry name" value="Cyclic phosphodiesterase"/>
    <property type="match status" value="1"/>
</dbReference>
<organism evidence="2 3">
    <name type="scientific">Paragemmobacter aquarius</name>
    <dbReference type="NCBI Taxonomy" id="2169400"/>
    <lineage>
        <taxon>Bacteria</taxon>
        <taxon>Pseudomonadati</taxon>
        <taxon>Pseudomonadota</taxon>
        <taxon>Alphaproteobacteria</taxon>
        <taxon>Rhodobacterales</taxon>
        <taxon>Paracoccaceae</taxon>
        <taxon>Paragemmobacter</taxon>
    </lineage>
</organism>
<evidence type="ECO:0000313" key="2">
    <source>
        <dbReference type="EMBL" id="AWB49380.1"/>
    </source>
</evidence>
<dbReference type="Pfam" id="PF08975">
    <property type="entry name" value="2H-phosphodiest"/>
    <property type="match status" value="1"/>
</dbReference>
<dbReference type="SUPFAM" id="SSF55144">
    <property type="entry name" value="LigT-like"/>
    <property type="match status" value="1"/>
</dbReference>